<sequence>MSQNPFDFSDFGPARQPGGTPPPAFGGAPAPHQGPPAASGGFDPWANQPPSAQSPARPNPESAFGDPGAFGQSGGQQDVFGLPGSGVAAGGALTTSGPPMIWFVIALGLAIAGFVIALAGALAGGLLATALVGWLLAGPVAIGALATYTRIDTRRRTETIYSAPAWAANLYWAVLAVCLVGIALGAWQIALWAGRL</sequence>
<protein>
    <submittedName>
        <fullName evidence="3">Uncharacterized protein</fullName>
    </submittedName>
</protein>
<feature type="transmembrane region" description="Helical" evidence="2">
    <location>
        <begin position="126"/>
        <end position="149"/>
    </location>
</feature>
<name>A0A7I7Y4N5_9MYCO</name>
<evidence type="ECO:0000256" key="2">
    <source>
        <dbReference type="SAM" id="Phobius"/>
    </source>
</evidence>
<feature type="transmembrane region" description="Helical" evidence="2">
    <location>
        <begin position="100"/>
        <end position="120"/>
    </location>
</feature>
<gene>
    <name evidence="3" type="ORF">MCNF_46170</name>
</gene>
<dbReference type="AlphaFoldDB" id="A0A7I7Y4N5"/>
<keyword evidence="2" id="KW-0812">Transmembrane</keyword>
<proteinExistence type="predicted"/>
<dbReference type="Proteomes" id="UP000466931">
    <property type="component" value="Chromosome"/>
</dbReference>
<evidence type="ECO:0000313" key="4">
    <source>
        <dbReference type="Proteomes" id="UP000466931"/>
    </source>
</evidence>
<keyword evidence="4" id="KW-1185">Reference proteome</keyword>
<feature type="transmembrane region" description="Helical" evidence="2">
    <location>
        <begin position="170"/>
        <end position="193"/>
    </location>
</feature>
<reference evidence="3" key="2">
    <citation type="submission" date="2020-02" db="EMBL/GenBank/DDBJ databases">
        <authorList>
            <person name="Matsumoto Y."/>
            <person name="Motooka D."/>
            <person name="Nakamura S."/>
        </authorList>
    </citation>
    <scope>NUCLEOTIDE SEQUENCE</scope>
    <source>
        <strain evidence="3">JCM 13671</strain>
    </source>
</reference>
<accession>A0A7I7Y4N5</accession>
<evidence type="ECO:0000313" key="3">
    <source>
        <dbReference type="EMBL" id="BBZ36012.1"/>
    </source>
</evidence>
<keyword evidence="2" id="KW-0472">Membrane</keyword>
<dbReference type="OrthoDB" id="4382218at2"/>
<evidence type="ECO:0000256" key="1">
    <source>
        <dbReference type="SAM" id="MobiDB-lite"/>
    </source>
</evidence>
<reference evidence="3" key="1">
    <citation type="journal article" date="2019" name="Emerg. Microbes Infect.">
        <title>Comprehensive subspecies identification of 175 nontuberculous mycobacteria species based on 7547 genomic profiles.</title>
        <authorList>
            <person name="Matsumoto Y."/>
            <person name="Kinjo T."/>
            <person name="Motooka D."/>
            <person name="Nabeya D."/>
            <person name="Jung N."/>
            <person name="Uechi K."/>
            <person name="Horii T."/>
            <person name="Iida T."/>
            <person name="Fujita J."/>
            <person name="Nakamura S."/>
        </authorList>
    </citation>
    <scope>NUCLEOTIDE SEQUENCE [LARGE SCALE GENOMIC DNA]</scope>
    <source>
        <strain evidence="3">JCM 13671</strain>
    </source>
</reference>
<dbReference type="EMBL" id="AP022612">
    <property type="protein sequence ID" value="BBZ36012.1"/>
    <property type="molecule type" value="Genomic_DNA"/>
</dbReference>
<dbReference type="RefSeq" id="WP_133057749.1">
    <property type="nucleotide sequence ID" value="NZ_AP022612.1"/>
</dbReference>
<feature type="region of interest" description="Disordered" evidence="1">
    <location>
        <begin position="1"/>
        <end position="76"/>
    </location>
</feature>
<feature type="compositionally biased region" description="Low complexity" evidence="1">
    <location>
        <begin position="25"/>
        <end position="41"/>
    </location>
</feature>
<organism evidence="3 4">
    <name type="scientific">Mycolicibacterium confluentis</name>
    <dbReference type="NCBI Taxonomy" id="28047"/>
    <lineage>
        <taxon>Bacteria</taxon>
        <taxon>Bacillati</taxon>
        <taxon>Actinomycetota</taxon>
        <taxon>Actinomycetes</taxon>
        <taxon>Mycobacteriales</taxon>
        <taxon>Mycobacteriaceae</taxon>
        <taxon>Mycolicibacterium</taxon>
    </lineage>
</organism>
<keyword evidence="2" id="KW-1133">Transmembrane helix</keyword>